<gene>
    <name evidence="1" type="ORF">METZ01_LOCUS314372</name>
</gene>
<evidence type="ECO:0008006" key="2">
    <source>
        <dbReference type="Google" id="ProtNLM"/>
    </source>
</evidence>
<evidence type="ECO:0000313" key="1">
    <source>
        <dbReference type="EMBL" id="SVC61518.1"/>
    </source>
</evidence>
<dbReference type="InterPro" id="IPR013783">
    <property type="entry name" value="Ig-like_fold"/>
</dbReference>
<feature type="non-terminal residue" evidence="1">
    <location>
        <position position="366"/>
    </location>
</feature>
<dbReference type="Pfam" id="PF13385">
    <property type="entry name" value="Laminin_G_3"/>
    <property type="match status" value="1"/>
</dbReference>
<dbReference type="SUPFAM" id="SSF49899">
    <property type="entry name" value="Concanavalin A-like lectins/glucanases"/>
    <property type="match status" value="1"/>
</dbReference>
<dbReference type="Gene3D" id="2.60.40.10">
    <property type="entry name" value="Immunoglobulins"/>
    <property type="match status" value="1"/>
</dbReference>
<sequence>YWNDNFDGIIDEVRISTVERSDFDHRKVYTMWSWSHPAVVKLIVNEGPKIVSTTVTPTVIQQWGSSGLTYPITDNTVGYWSFDEGEGNKAYDHSYRGAYYSITGGSWVEAQSGTGIELDGTGNEYLGLSNYAYKGDYFTEFTAEFWIYLDSHDTSSSKRIFKSYSPEFTIEMSTDNGFYIYVPQRKISDNNCCYSQSYHAGSTSDITALEDSWHHIALTYDGIDDKIEIYIDSVLLDSHTWSYSDDMRLITDSCCESTSINFDGIVDDIRFSNKVLSTSEFMAGSSTASNISFSSSVTDSDGYIANYTWKSDIEGIIGYGSVISLNATKEFTPGYHNITLVVKDNDGYTVTSSATMIHIKAIPVVN</sequence>
<name>A0A382NLZ5_9ZZZZ</name>
<dbReference type="Gene3D" id="2.60.120.200">
    <property type="match status" value="1"/>
</dbReference>
<organism evidence="1">
    <name type="scientific">marine metagenome</name>
    <dbReference type="NCBI Taxonomy" id="408172"/>
    <lineage>
        <taxon>unclassified sequences</taxon>
        <taxon>metagenomes</taxon>
        <taxon>ecological metagenomes</taxon>
    </lineage>
</organism>
<proteinExistence type="predicted"/>
<accession>A0A382NLZ5</accession>
<dbReference type="EMBL" id="UINC01101019">
    <property type="protein sequence ID" value="SVC61518.1"/>
    <property type="molecule type" value="Genomic_DNA"/>
</dbReference>
<protein>
    <recommendedName>
        <fullName evidence="2">PKD/Chitinase domain-containing protein</fullName>
    </recommendedName>
</protein>
<dbReference type="InterPro" id="IPR013320">
    <property type="entry name" value="ConA-like_dom_sf"/>
</dbReference>
<dbReference type="AlphaFoldDB" id="A0A382NLZ5"/>
<reference evidence="1" key="1">
    <citation type="submission" date="2018-05" db="EMBL/GenBank/DDBJ databases">
        <authorList>
            <person name="Lanie J.A."/>
            <person name="Ng W.-L."/>
            <person name="Kazmierczak K.M."/>
            <person name="Andrzejewski T.M."/>
            <person name="Davidsen T.M."/>
            <person name="Wayne K.J."/>
            <person name="Tettelin H."/>
            <person name="Glass J.I."/>
            <person name="Rusch D."/>
            <person name="Podicherti R."/>
            <person name="Tsui H.-C.T."/>
            <person name="Winkler M.E."/>
        </authorList>
    </citation>
    <scope>NUCLEOTIDE SEQUENCE</scope>
</reference>
<feature type="non-terminal residue" evidence="1">
    <location>
        <position position="1"/>
    </location>
</feature>